<dbReference type="RefSeq" id="XP_024338382.1">
    <property type="nucleotide sequence ID" value="XM_024479150.1"/>
</dbReference>
<evidence type="ECO:0000256" key="1">
    <source>
        <dbReference type="ARBA" id="ARBA00010884"/>
    </source>
</evidence>
<evidence type="ECO:0000313" key="4">
    <source>
        <dbReference type="Proteomes" id="UP000194127"/>
    </source>
</evidence>
<dbReference type="GO" id="GO:0051792">
    <property type="term" value="P:medium-chain fatty acid biosynthetic process"/>
    <property type="evidence" value="ECO:0007669"/>
    <property type="project" value="TreeGrafter"/>
</dbReference>
<dbReference type="SUPFAM" id="SSF53474">
    <property type="entry name" value="alpha/beta-Hydrolases"/>
    <property type="match status" value="1"/>
</dbReference>
<dbReference type="InterPro" id="IPR050960">
    <property type="entry name" value="AB_hydrolase_4_sf"/>
</dbReference>
<dbReference type="Gene3D" id="3.40.50.1820">
    <property type="entry name" value="alpha/beta hydrolase"/>
    <property type="match status" value="1"/>
</dbReference>
<organism evidence="3 4">
    <name type="scientific">Postia placenta MAD-698-R-SB12</name>
    <dbReference type="NCBI Taxonomy" id="670580"/>
    <lineage>
        <taxon>Eukaryota</taxon>
        <taxon>Fungi</taxon>
        <taxon>Dikarya</taxon>
        <taxon>Basidiomycota</taxon>
        <taxon>Agaricomycotina</taxon>
        <taxon>Agaricomycetes</taxon>
        <taxon>Polyporales</taxon>
        <taxon>Adustoporiaceae</taxon>
        <taxon>Rhodonia</taxon>
    </lineage>
</organism>
<dbReference type="Proteomes" id="UP000194127">
    <property type="component" value="Unassembled WGS sequence"/>
</dbReference>
<dbReference type="GO" id="GO:0047372">
    <property type="term" value="F:monoacylglycerol lipase activity"/>
    <property type="evidence" value="ECO:0007669"/>
    <property type="project" value="TreeGrafter"/>
</dbReference>
<dbReference type="PANTHER" id="PTHR10794">
    <property type="entry name" value="ABHYDROLASE DOMAIN-CONTAINING PROTEIN"/>
    <property type="match status" value="1"/>
</dbReference>
<dbReference type="OrthoDB" id="5954035at2759"/>
<dbReference type="Pfam" id="PF00561">
    <property type="entry name" value="Abhydrolase_1"/>
    <property type="match status" value="1"/>
</dbReference>
<dbReference type="AlphaFoldDB" id="A0A1X6MYY7"/>
<protein>
    <recommendedName>
        <fullName evidence="2">AB hydrolase-1 domain-containing protein</fullName>
    </recommendedName>
</protein>
<dbReference type="EMBL" id="KZ110598">
    <property type="protein sequence ID" value="OSX61588.1"/>
    <property type="molecule type" value="Genomic_DNA"/>
</dbReference>
<dbReference type="GO" id="GO:0008126">
    <property type="term" value="F:acetylesterase activity"/>
    <property type="evidence" value="ECO:0007669"/>
    <property type="project" value="TreeGrafter"/>
</dbReference>
<dbReference type="InterPro" id="IPR029058">
    <property type="entry name" value="AB_hydrolase_fold"/>
</dbReference>
<feature type="domain" description="AB hydrolase-1" evidence="2">
    <location>
        <begin position="133"/>
        <end position="380"/>
    </location>
</feature>
<keyword evidence="4" id="KW-1185">Reference proteome</keyword>
<comment type="similarity">
    <text evidence="1">Belongs to the AB hydrolase superfamily. AB hydrolase 4 family.</text>
</comment>
<name>A0A1X6MYY7_9APHY</name>
<dbReference type="PANTHER" id="PTHR10794:SF63">
    <property type="entry name" value="ALPHA_BETA HYDROLASE 1, ISOFORM A"/>
    <property type="match status" value="1"/>
</dbReference>
<dbReference type="InterPro" id="IPR000073">
    <property type="entry name" value="AB_hydrolase_1"/>
</dbReference>
<dbReference type="STRING" id="670580.A0A1X6MYY7"/>
<proteinExistence type="inferred from homology"/>
<dbReference type="GeneID" id="36324100"/>
<accession>A0A1X6MYY7</accession>
<dbReference type="GO" id="GO:0051793">
    <property type="term" value="P:medium-chain fatty acid catabolic process"/>
    <property type="evidence" value="ECO:0007669"/>
    <property type="project" value="TreeGrafter"/>
</dbReference>
<evidence type="ECO:0000313" key="3">
    <source>
        <dbReference type="EMBL" id="OSX61588.1"/>
    </source>
</evidence>
<evidence type="ECO:0000259" key="2">
    <source>
        <dbReference type="Pfam" id="PF00561"/>
    </source>
</evidence>
<sequence length="685" mass="75252">MTITLALGLTLCALYALLKLSDVFFPRYFHAKLYYAPSTFPVLVKSPINTKEDREESLRHFVETRCPSLHKEFRPAWWLFSGHLQTGYSVVGDFSKVDKVDYERTTLRTLDGGTIGLDFAPLEHDRKLKDDTPIVVVKHGLTGGSHEAYVRAVLAPVCAPVEEGGLGYRAVVCNFRGCAGVPITSPQLYSAGHTDDLRVAVYYLRKRYPRAPLLGLGFSLGANVLTRYLAEEGENSRIVAACLLACPWDLLKNSEATAFSLEGRWFHRTVYSSALGTNLQNIVRRHAASLSKFADTTVAQAVAPLLALKGPTMEAFDSTFNRFAGGSSPPFPFPSAQAYYVWASSHDKLGAVRVPLLALNAEDDPIVQVLPVGGGGNPRVVFAVTRRGGHLGWFEAGARAGEVRRWFREPVVEWLRAVGEDMVLGERAGRPLHEEDGYLKEEGRDNIGCMEVEVGGRVVGVEGQESVLAGLSTVLWSLRWRFQNTDGILGTRHVMVRVVPAIASVETQAWKSHSVADTKHGKQDNGILSDARRDTVTAEAILMIKSHSVRVPSVSVDHHAKCNARTEGGLLRQQTVSSIKLMTGLAPGRGGWMASVRACVCNGRVEDRSKVVRGTPRGTSLSKGTCHDSPTDNWALRVYGTLEKRLRVLFRVPTMALLNQEIPLVGIHFSHGILPDNINERHFAM</sequence>
<reference evidence="3 4" key="1">
    <citation type="submission" date="2017-04" db="EMBL/GenBank/DDBJ databases">
        <title>Genome Sequence of the Model Brown-Rot Fungus Postia placenta SB12.</title>
        <authorList>
            <consortium name="DOE Joint Genome Institute"/>
            <person name="Gaskell J."/>
            <person name="Kersten P."/>
            <person name="Larrondo L.F."/>
            <person name="Canessa P."/>
            <person name="Martinez D."/>
            <person name="Hibbett D."/>
            <person name="Schmoll M."/>
            <person name="Kubicek C.P."/>
            <person name="Martinez A.T."/>
            <person name="Yadav J."/>
            <person name="Master E."/>
            <person name="Magnuson J.K."/>
            <person name="James T."/>
            <person name="Yaver D."/>
            <person name="Berka R."/>
            <person name="Labutti K."/>
            <person name="Lipzen A."/>
            <person name="Aerts A."/>
            <person name="Barry K."/>
            <person name="Henrissat B."/>
            <person name="Blanchette R."/>
            <person name="Grigoriev I."/>
            <person name="Cullen D."/>
        </authorList>
    </citation>
    <scope>NUCLEOTIDE SEQUENCE [LARGE SCALE GENOMIC DNA]</scope>
    <source>
        <strain evidence="3 4">MAD-698-R-SB12</strain>
    </source>
</reference>
<gene>
    <name evidence="3" type="ORF">POSPLADRAFT_1046899</name>
</gene>